<dbReference type="InterPro" id="IPR011112">
    <property type="entry name" value="Rho-like_N"/>
</dbReference>
<dbReference type="GeneID" id="113726191"/>
<organism evidence="3 4">
    <name type="scientific">Coffea arabica</name>
    <name type="common">Arabian coffee</name>
    <dbReference type="NCBI Taxonomy" id="13443"/>
    <lineage>
        <taxon>Eukaryota</taxon>
        <taxon>Viridiplantae</taxon>
        <taxon>Streptophyta</taxon>
        <taxon>Embryophyta</taxon>
        <taxon>Tracheophyta</taxon>
        <taxon>Spermatophyta</taxon>
        <taxon>Magnoliopsida</taxon>
        <taxon>eudicotyledons</taxon>
        <taxon>Gunneridae</taxon>
        <taxon>Pentapetalae</taxon>
        <taxon>asterids</taxon>
        <taxon>lamiids</taxon>
        <taxon>Gentianales</taxon>
        <taxon>Rubiaceae</taxon>
        <taxon>Ixoroideae</taxon>
        <taxon>Gardenieae complex</taxon>
        <taxon>Bertiereae - Coffeeae clade</taxon>
        <taxon>Coffeeae</taxon>
        <taxon>Coffea</taxon>
    </lineage>
</organism>
<dbReference type="RefSeq" id="XP_071935203.1">
    <property type="nucleotide sequence ID" value="XM_072079102.1"/>
</dbReference>
<dbReference type="PANTHER" id="PTHR34449">
    <property type="entry name" value="RHO TERMINATION FACTOR"/>
    <property type="match status" value="1"/>
</dbReference>
<name>A0A6P6VSI3_COFAR</name>
<dbReference type="Proteomes" id="UP001652660">
    <property type="component" value="Chromosome 2c"/>
</dbReference>
<feature type="compositionally biased region" description="Basic and acidic residues" evidence="1">
    <location>
        <begin position="77"/>
        <end position="90"/>
    </location>
</feature>
<reference evidence="3" key="1">
    <citation type="journal article" date="2025" name="Foods">
        <title>Unveiling the Microbial Signatures of Arabica Coffee Cherries: Insights into Ripeness Specific Diversity, Functional Traits, and Implications for Quality and Safety.</title>
        <authorList>
            <consortium name="RefSeq"/>
            <person name="Tenea G.N."/>
            <person name="Cifuentes V."/>
            <person name="Reyes P."/>
            <person name="Cevallos-Vallejos M."/>
        </authorList>
    </citation>
    <scope>NUCLEOTIDE SEQUENCE [LARGE SCALE GENOMIC DNA]</scope>
</reference>
<reference evidence="4" key="2">
    <citation type="submission" date="2025-04" db="UniProtKB">
        <authorList>
            <consortium name="RefSeq"/>
        </authorList>
    </citation>
    <scope>IDENTIFICATION</scope>
    <source>
        <tissue evidence="4 5">Leaves</tissue>
    </source>
</reference>
<accession>A0A6P6VSI3</accession>
<dbReference type="Pfam" id="PF07498">
    <property type="entry name" value="Rho_N"/>
    <property type="match status" value="1"/>
</dbReference>
<evidence type="ECO:0000259" key="2">
    <source>
        <dbReference type="Pfam" id="PF07498"/>
    </source>
</evidence>
<feature type="region of interest" description="Disordered" evidence="1">
    <location>
        <begin position="176"/>
        <end position="195"/>
    </location>
</feature>
<dbReference type="AlphaFoldDB" id="A0A6P6VSI3"/>
<feature type="compositionally biased region" description="Polar residues" evidence="1">
    <location>
        <begin position="116"/>
        <end position="126"/>
    </location>
</feature>
<dbReference type="GO" id="GO:0006353">
    <property type="term" value="P:DNA-templated transcription termination"/>
    <property type="evidence" value="ECO:0007669"/>
    <property type="project" value="InterPro"/>
</dbReference>
<evidence type="ECO:0000313" key="3">
    <source>
        <dbReference type="Proteomes" id="UP001652660"/>
    </source>
</evidence>
<dbReference type="OrthoDB" id="1931152at2759"/>
<proteinExistence type="predicted"/>
<gene>
    <name evidence="4" type="primary">LOC113726191</name>
    <name evidence="5" type="synonym">LOC140036683</name>
</gene>
<dbReference type="PANTHER" id="PTHR34449:SF2">
    <property type="entry name" value="RHO TERMINATION FACTOR"/>
    <property type="match status" value="1"/>
</dbReference>
<feature type="region of interest" description="Disordered" evidence="1">
    <location>
        <begin position="57"/>
        <end position="90"/>
    </location>
</feature>
<feature type="region of interest" description="Disordered" evidence="1">
    <location>
        <begin position="105"/>
        <end position="171"/>
    </location>
</feature>
<evidence type="ECO:0000256" key="1">
    <source>
        <dbReference type="SAM" id="MobiDB-lite"/>
    </source>
</evidence>
<evidence type="ECO:0000313" key="4">
    <source>
        <dbReference type="RefSeq" id="XP_027105571.1"/>
    </source>
</evidence>
<dbReference type="Proteomes" id="UP001652660">
    <property type="component" value="Chromosome 2e"/>
</dbReference>
<dbReference type="InterPro" id="IPR036269">
    <property type="entry name" value="Rho_N_sf"/>
</dbReference>
<keyword evidence="3" id="KW-1185">Reference proteome</keyword>
<dbReference type="SUPFAM" id="SSF68912">
    <property type="entry name" value="Rho N-terminal domain-like"/>
    <property type="match status" value="1"/>
</dbReference>
<protein>
    <submittedName>
        <fullName evidence="4">Uncharacterized protein LOC113726191 isoform X1</fullName>
    </submittedName>
    <submittedName>
        <fullName evidence="5">Uncharacterized protein isoform X1</fullName>
    </submittedName>
</protein>
<dbReference type="Gene3D" id="1.10.720.10">
    <property type="match status" value="1"/>
</dbReference>
<feature type="domain" description="Rho termination factor-like N-terminal" evidence="2">
    <location>
        <begin position="225"/>
        <end position="253"/>
    </location>
</feature>
<evidence type="ECO:0000313" key="5">
    <source>
        <dbReference type="RefSeq" id="XP_071935203.1"/>
    </source>
</evidence>
<dbReference type="RefSeq" id="XP_027105571.1">
    <property type="nucleotide sequence ID" value="XM_027249770.1"/>
</dbReference>
<sequence length="259" mass="28737">MGVVAFCFQSSIFHLPSFSASSKSEFFPLKVKEFTDGPLLFASNRDIYYYPVVSSKQADGDRKGVSPQSPGLGRIPKGNENKENQSSRNREEIISLFRRIQSSISERSANSKKRSSQPSEDGSSADSVLEVLRQSRTKGKTARKDGDKILARQRGSLGKEQKANYSSVVDSKLTRPPSTFVRRSPIPLSNRGVPADLRSDQVPAADYKKETEIPELKVLALQKVEDMKLPELKELAKSKGIKGYSKLRKAELVKLLITS</sequence>